<gene>
    <name evidence="2" type="ORF">E2C01_098121</name>
</gene>
<feature type="signal peptide" evidence="1">
    <location>
        <begin position="1"/>
        <end position="21"/>
    </location>
</feature>
<dbReference type="EMBL" id="VSRR010131868">
    <property type="protein sequence ID" value="MPD02532.1"/>
    <property type="molecule type" value="Genomic_DNA"/>
</dbReference>
<protein>
    <submittedName>
        <fullName evidence="2">Uncharacterized protein</fullName>
    </submittedName>
</protein>
<evidence type="ECO:0000313" key="2">
    <source>
        <dbReference type="EMBL" id="MPD02532.1"/>
    </source>
</evidence>
<accession>A0A5B7JWZ1</accession>
<evidence type="ECO:0000313" key="3">
    <source>
        <dbReference type="Proteomes" id="UP000324222"/>
    </source>
</evidence>
<name>A0A5B7JWZ1_PORTR</name>
<dbReference type="AlphaFoldDB" id="A0A5B7JWZ1"/>
<sequence length="213" mass="24550">MNVQQCSVAWLLTAALAMTSGQTTGIRKAIETRLRAWRGVGCLPLYFTERTVKESPMCVLRLPRTKSNPGEVIHTSYKAVQAELIARYRISRKDLPEEQKDEVVDEKEEEKKISFAGFTQQEIKVECDEMTPFFIVPRRCRTQGGDVLQADLSLSLHLQEWEKISKRKAAGKQSILYIDCHGIKPFVIKRNSDRRRNKRKMKGLPPRHILRLL</sequence>
<organism evidence="2 3">
    <name type="scientific">Portunus trituberculatus</name>
    <name type="common">Swimming crab</name>
    <name type="synonym">Neptunus trituberculatus</name>
    <dbReference type="NCBI Taxonomy" id="210409"/>
    <lineage>
        <taxon>Eukaryota</taxon>
        <taxon>Metazoa</taxon>
        <taxon>Ecdysozoa</taxon>
        <taxon>Arthropoda</taxon>
        <taxon>Crustacea</taxon>
        <taxon>Multicrustacea</taxon>
        <taxon>Malacostraca</taxon>
        <taxon>Eumalacostraca</taxon>
        <taxon>Eucarida</taxon>
        <taxon>Decapoda</taxon>
        <taxon>Pleocyemata</taxon>
        <taxon>Brachyura</taxon>
        <taxon>Eubrachyura</taxon>
        <taxon>Portunoidea</taxon>
        <taxon>Portunidae</taxon>
        <taxon>Portuninae</taxon>
        <taxon>Portunus</taxon>
    </lineage>
</organism>
<keyword evidence="3" id="KW-1185">Reference proteome</keyword>
<keyword evidence="1" id="KW-0732">Signal</keyword>
<comment type="caution">
    <text evidence="2">The sequence shown here is derived from an EMBL/GenBank/DDBJ whole genome shotgun (WGS) entry which is preliminary data.</text>
</comment>
<evidence type="ECO:0000256" key="1">
    <source>
        <dbReference type="SAM" id="SignalP"/>
    </source>
</evidence>
<feature type="chain" id="PRO_5022846282" evidence="1">
    <location>
        <begin position="22"/>
        <end position="213"/>
    </location>
</feature>
<proteinExistence type="predicted"/>
<dbReference type="Proteomes" id="UP000324222">
    <property type="component" value="Unassembled WGS sequence"/>
</dbReference>
<reference evidence="2 3" key="1">
    <citation type="submission" date="2019-05" db="EMBL/GenBank/DDBJ databases">
        <title>Another draft genome of Portunus trituberculatus and its Hox gene families provides insights of decapod evolution.</title>
        <authorList>
            <person name="Jeong J.-H."/>
            <person name="Song I."/>
            <person name="Kim S."/>
            <person name="Choi T."/>
            <person name="Kim D."/>
            <person name="Ryu S."/>
            <person name="Kim W."/>
        </authorList>
    </citation>
    <scope>NUCLEOTIDE SEQUENCE [LARGE SCALE GENOMIC DNA]</scope>
    <source>
        <tissue evidence="2">Muscle</tissue>
    </source>
</reference>